<reference evidence="4" key="1">
    <citation type="journal article" date="2019" name="PLoS Negl. Trop. Dis.">
        <title>Revisiting the worldwide diversity of Leptospira species in the environment.</title>
        <authorList>
            <person name="Vincent A.T."/>
            <person name="Schiettekatte O."/>
            <person name="Bourhy P."/>
            <person name="Veyrier F.J."/>
            <person name="Picardeau M."/>
        </authorList>
    </citation>
    <scope>NUCLEOTIDE SEQUENCE [LARGE SCALE GENOMIC DNA]</scope>
    <source>
        <strain evidence="4">SCS5</strain>
    </source>
</reference>
<dbReference type="InterPro" id="IPR018376">
    <property type="entry name" value="Enoyl-CoA_hyd/isom_CS"/>
</dbReference>
<accession>A0A4R9GQH8</accession>
<gene>
    <name evidence="4" type="ORF">EHO61_08980</name>
</gene>
<dbReference type="FunFam" id="1.10.12.10:FF:000001">
    <property type="entry name" value="Probable enoyl-CoA hydratase, mitochondrial"/>
    <property type="match status" value="1"/>
</dbReference>
<dbReference type="InterPro" id="IPR014748">
    <property type="entry name" value="Enoyl-CoA_hydra_C"/>
</dbReference>
<dbReference type="Proteomes" id="UP000297855">
    <property type="component" value="Unassembled WGS sequence"/>
</dbReference>
<evidence type="ECO:0000256" key="3">
    <source>
        <dbReference type="RuleBase" id="RU003707"/>
    </source>
</evidence>
<dbReference type="AlphaFoldDB" id="A0A4R9GQH8"/>
<dbReference type="Pfam" id="PF00378">
    <property type="entry name" value="ECH_1"/>
    <property type="match status" value="1"/>
</dbReference>
<protein>
    <submittedName>
        <fullName evidence="4">Crotonase</fullName>
    </submittedName>
</protein>
<comment type="similarity">
    <text evidence="1 3">Belongs to the enoyl-CoA hydratase/isomerase family.</text>
</comment>
<dbReference type="InterPro" id="IPR029045">
    <property type="entry name" value="ClpP/crotonase-like_dom_sf"/>
</dbReference>
<keyword evidence="2" id="KW-0456">Lyase</keyword>
<dbReference type="EMBL" id="RQEV01000010">
    <property type="protein sequence ID" value="TGK18605.1"/>
    <property type="molecule type" value="Genomic_DNA"/>
</dbReference>
<dbReference type="Gene3D" id="1.10.12.10">
    <property type="entry name" value="Lyase 2-enoyl-coa Hydratase, Chain A, domain 2"/>
    <property type="match status" value="1"/>
</dbReference>
<dbReference type="GO" id="GO:0006635">
    <property type="term" value="P:fatty acid beta-oxidation"/>
    <property type="evidence" value="ECO:0007669"/>
    <property type="project" value="TreeGrafter"/>
</dbReference>
<organism evidence="4 5">
    <name type="scientific">Leptospira fluminis</name>
    <dbReference type="NCBI Taxonomy" id="2484979"/>
    <lineage>
        <taxon>Bacteria</taxon>
        <taxon>Pseudomonadati</taxon>
        <taxon>Spirochaetota</taxon>
        <taxon>Spirochaetia</taxon>
        <taxon>Leptospirales</taxon>
        <taxon>Leptospiraceae</taxon>
        <taxon>Leptospira</taxon>
    </lineage>
</organism>
<name>A0A4R9GQH8_9LEPT</name>
<sequence length="257" mass="27404">MSEMLINVSKDAGIAILEINRPSALNALNEELLVQIREEFRKLEQDGTIRVAIVTGQGKAFVAGADIAKMRDLDAAPAESFSGVGQDAFDTIQNSGIVSIAAINGFALGGGLELALACDVRIGSEKAKLGLPEVSLGLIPGFGGTQRLARLIGYGRAIELVLSGDMISAEEAYRIGLLNRLVREGEDLLESSKQLAKSILKKGPIAVRTAKRIVLEGLEVPLSKGLELERKAFGSLFAEKESKEGMGAFLEKRPPNF</sequence>
<dbReference type="CDD" id="cd06558">
    <property type="entry name" value="crotonase-like"/>
    <property type="match status" value="1"/>
</dbReference>
<evidence type="ECO:0000313" key="5">
    <source>
        <dbReference type="Proteomes" id="UP000297855"/>
    </source>
</evidence>
<dbReference type="PANTHER" id="PTHR11941:SF54">
    <property type="entry name" value="ENOYL-COA HYDRATASE, MITOCHONDRIAL"/>
    <property type="match status" value="1"/>
</dbReference>
<dbReference type="GO" id="GO:0016836">
    <property type="term" value="F:hydro-lyase activity"/>
    <property type="evidence" value="ECO:0007669"/>
    <property type="project" value="UniProtKB-ARBA"/>
</dbReference>
<proteinExistence type="inferred from homology"/>
<evidence type="ECO:0000256" key="1">
    <source>
        <dbReference type="ARBA" id="ARBA00005254"/>
    </source>
</evidence>
<dbReference type="Gene3D" id="3.90.226.10">
    <property type="entry name" value="2-enoyl-CoA Hydratase, Chain A, domain 1"/>
    <property type="match status" value="1"/>
</dbReference>
<evidence type="ECO:0000256" key="2">
    <source>
        <dbReference type="ARBA" id="ARBA00023239"/>
    </source>
</evidence>
<dbReference type="PANTHER" id="PTHR11941">
    <property type="entry name" value="ENOYL-COA HYDRATASE-RELATED"/>
    <property type="match status" value="1"/>
</dbReference>
<comment type="caution">
    <text evidence="4">The sequence shown here is derived from an EMBL/GenBank/DDBJ whole genome shotgun (WGS) entry which is preliminary data.</text>
</comment>
<dbReference type="PROSITE" id="PS00166">
    <property type="entry name" value="ENOYL_COA_HYDRATASE"/>
    <property type="match status" value="1"/>
</dbReference>
<keyword evidence="5" id="KW-1185">Reference proteome</keyword>
<dbReference type="SUPFAM" id="SSF52096">
    <property type="entry name" value="ClpP/crotonase"/>
    <property type="match status" value="1"/>
</dbReference>
<dbReference type="FunFam" id="3.90.226.10:FF:000009">
    <property type="entry name" value="Carnitinyl-CoA dehydratase"/>
    <property type="match status" value="1"/>
</dbReference>
<evidence type="ECO:0000313" key="4">
    <source>
        <dbReference type="EMBL" id="TGK18605.1"/>
    </source>
</evidence>
<dbReference type="RefSeq" id="WP_135813294.1">
    <property type="nucleotide sequence ID" value="NZ_RQEV01000010.1"/>
</dbReference>
<dbReference type="InterPro" id="IPR001753">
    <property type="entry name" value="Enoyl-CoA_hydra/iso"/>
</dbReference>
<dbReference type="OrthoDB" id="9775794at2"/>